<dbReference type="InterPro" id="IPR050595">
    <property type="entry name" value="Bact_response_regulator"/>
</dbReference>
<dbReference type="EMBL" id="CP024923">
    <property type="protein sequence ID" value="ATY33362.1"/>
    <property type="molecule type" value="Genomic_DNA"/>
</dbReference>
<evidence type="ECO:0000313" key="5">
    <source>
        <dbReference type="Proteomes" id="UP000229081"/>
    </source>
</evidence>
<dbReference type="PROSITE" id="PS50110">
    <property type="entry name" value="RESPONSE_REGULATORY"/>
    <property type="match status" value="1"/>
</dbReference>
<dbReference type="GO" id="GO:0000160">
    <property type="term" value="P:phosphorelay signal transduction system"/>
    <property type="evidence" value="ECO:0007669"/>
    <property type="project" value="InterPro"/>
</dbReference>
<dbReference type="InterPro" id="IPR001789">
    <property type="entry name" value="Sig_transdc_resp-reg_receiver"/>
</dbReference>
<evidence type="ECO:0000313" key="4">
    <source>
        <dbReference type="EMBL" id="ATY33362.1"/>
    </source>
</evidence>
<dbReference type="KEGG" id="sphc:CVN68_16475"/>
<dbReference type="SMART" id="SM00448">
    <property type="entry name" value="REC"/>
    <property type="match status" value="1"/>
</dbReference>
<dbReference type="Gene3D" id="3.40.50.2300">
    <property type="match status" value="1"/>
</dbReference>
<feature type="domain" description="Response regulatory" evidence="3">
    <location>
        <begin position="16"/>
        <end position="132"/>
    </location>
</feature>
<reference evidence="4 5" key="1">
    <citation type="submission" date="2017-11" db="EMBL/GenBank/DDBJ databases">
        <title>Complete genome sequence of Sphingomonas sp. Strain Cra20, a psychrotolerant potential plant growth promoting rhizobacteria.</title>
        <authorList>
            <person name="Luo Y."/>
        </authorList>
    </citation>
    <scope>NUCLEOTIDE SEQUENCE [LARGE SCALE GENOMIC DNA]</scope>
    <source>
        <strain evidence="4 5">Cra20</strain>
    </source>
</reference>
<dbReference type="RefSeq" id="WP_100283166.1">
    <property type="nucleotide sequence ID" value="NZ_CP024923.1"/>
</dbReference>
<proteinExistence type="predicted"/>
<evidence type="ECO:0000259" key="3">
    <source>
        <dbReference type="PROSITE" id="PS50110"/>
    </source>
</evidence>
<feature type="modified residue" description="4-aspartylphosphate" evidence="2">
    <location>
        <position position="67"/>
    </location>
</feature>
<protein>
    <submittedName>
        <fullName evidence="4">Response regulator</fullName>
    </submittedName>
</protein>
<accession>A0A2K8MHJ7</accession>
<dbReference type="SUPFAM" id="SSF52172">
    <property type="entry name" value="CheY-like"/>
    <property type="match status" value="1"/>
</dbReference>
<dbReference type="AlphaFoldDB" id="A0A2K8MHJ7"/>
<keyword evidence="5" id="KW-1185">Reference proteome</keyword>
<evidence type="ECO:0000256" key="2">
    <source>
        <dbReference type="PROSITE-ProRule" id="PRU00169"/>
    </source>
</evidence>
<organism evidence="4 5">
    <name type="scientific">Sphingomonas psychrotolerans</name>
    <dbReference type="NCBI Taxonomy" id="1327635"/>
    <lineage>
        <taxon>Bacteria</taxon>
        <taxon>Pseudomonadati</taxon>
        <taxon>Pseudomonadota</taxon>
        <taxon>Alphaproteobacteria</taxon>
        <taxon>Sphingomonadales</taxon>
        <taxon>Sphingomonadaceae</taxon>
        <taxon>Sphingomonas</taxon>
    </lineage>
</organism>
<dbReference type="Proteomes" id="UP000229081">
    <property type="component" value="Chromosome"/>
</dbReference>
<dbReference type="PANTHER" id="PTHR44591:SF3">
    <property type="entry name" value="RESPONSE REGULATORY DOMAIN-CONTAINING PROTEIN"/>
    <property type="match status" value="1"/>
</dbReference>
<dbReference type="OrthoDB" id="9784719at2"/>
<dbReference type="Pfam" id="PF00072">
    <property type="entry name" value="Response_reg"/>
    <property type="match status" value="1"/>
</dbReference>
<gene>
    <name evidence="4" type="ORF">CVN68_16475</name>
</gene>
<sequence length="145" mass="15992">MDLAPSDFRDVSPILRVLVVEDDPRIRSQIADHLARRGHIVLQAASADEALVLLQQDGSAVDCVFSDVQMPGRHDGVGLARWIFRHRPGLAVLLTSANFRVEDLEPELRAVLPVLEKPYRGEAVEEGMASLMATARSSQFPRLAN</sequence>
<evidence type="ECO:0000256" key="1">
    <source>
        <dbReference type="ARBA" id="ARBA00022553"/>
    </source>
</evidence>
<dbReference type="PANTHER" id="PTHR44591">
    <property type="entry name" value="STRESS RESPONSE REGULATOR PROTEIN 1"/>
    <property type="match status" value="1"/>
</dbReference>
<name>A0A2K8MHJ7_9SPHN</name>
<keyword evidence="1 2" id="KW-0597">Phosphoprotein</keyword>
<dbReference type="InterPro" id="IPR011006">
    <property type="entry name" value="CheY-like_superfamily"/>
</dbReference>